<evidence type="ECO:0000259" key="2">
    <source>
        <dbReference type="Pfam" id="PF19313"/>
    </source>
</evidence>
<dbReference type="SUPFAM" id="SSF49344">
    <property type="entry name" value="CBD9-like"/>
    <property type="match status" value="1"/>
</dbReference>
<comment type="caution">
    <text evidence="3">The sequence shown here is derived from an EMBL/GenBank/DDBJ whole genome shotgun (WGS) entry which is preliminary data.</text>
</comment>
<reference evidence="3" key="1">
    <citation type="submission" date="2022-08" db="EMBL/GenBank/DDBJ databases">
        <title>Draft genome sequencing of Roseisolibacter agri AW1220.</title>
        <authorList>
            <person name="Tobiishi Y."/>
            <person name="Tonouchi A."/>
        </authorList>
    </citation>
    <scope>NUCLEOTIDE SEQUENCE</scope>
    <source>
        <strain evidence="3">AW1220</strain>
    </source>
</reference>
<sequence>MSPLNRSLDGPAIRAAVLGLFASVAPTIALAVALPIAAAAQTGTTTRTVVGSQNDPRPTGRPAPRQGSITVDGRLDDAAWAAAPVITGFRQQQPDQGAPATERTEVRVLYDATTLYVGARMHDAAGPGGVRALLARRDQLLNGSASDKIALVFDPFRDRNTRVWFELNPLGVRGDHFNGDASFDPVWDGAAHVDSAGWSAEFRIPLSQLRFARDSMQTWGLQIWRTISRRNEYDMWAFWRADEAGGPPYFGTLEGFALQTQPRQMEVVPYVVSSSRHSAAPAGDPFHDGTEMKARIGADFKVNITSNLTLDATVNPDFGQVEVDPARVNLSAFEQFFQERRPFFVANSNAFSFGNFSCYFCSNVSNLGVFYSRRIGRPPQLLGLVNGRADFVDAPDASTILGAAKLTGRTRNGWTVGVLDALTNRATARYVPRGAPTDGPFAREEVEPLTNYFMGRLRKDLRGGNTRVGGITTFTVRDLPEQAERERLRRDAELLGFDVQHYWHQRTYSVMAQVAGSRVGGDTAAIRRTQETSAHFFQRPDREVRSDGLFGAGYDPTRRALHGYGLYARIAKESGSWLWETAQNWRSPGFEVNDMAFISQADYRWMNANVVRQWTVPGSWYRNVWTSLGGQAQFNYDGDRTDGQAQLYGSATLKNWMNVSAFVIRRPVSLDDRLTRGGPVVERAGYVDYSLNYSTDSRKALSLDVGAEAAPLLGTDGSFLSVNAGLTYRPSPRFLLSMGPSWNRSLEEQQYVDVVTDPTATAFGGRRYVFGAIDQRTLSMNTRFNATFTPNLTLELFAQPFLASGDYRGFNEFAAPRTIAMRRYGRDVGTVTPVFGDEETRPSSYRIDPDGTGPAQPFTLENPNFNLRSLRGTAVVRWEYRPGSTLFLVWTQQREGSAGFGDFDVGRDRAALFRDRPTNIFQIKATYWLGR</sequence>
<protein>
    <recommendedName>
        <fullName evidence="2">DUF5916 domain-containing protein</fullName>
    </recommendedName>
</protein>
<dbReference type="Pfam" id="PF19313">
    <property type="entry name" value="DUF5916"/>
    <property type="match status" value="1"/>
</dbReference>
<feature type="domain" description="DUF5916" evidence="2">
    <location>
        <begin position="264"/>
        <end position="812"/>
    </location>
</feature>
<dbReference type="Gene3D" id="2.60.40.1190">
    <property type="match status" value="1"/>
</dbReference>
<dbReference type="InterPro" id="IPR045670">
    <property type="entry name" value="DUF5916"/>
</dbReference>
<evidence type="ECO:0000313" key="3">
    <source>
        <dbReference type="EMBL" id="GLC28372.1"/>
    </source>
</evidence>
<proteinExistence type="predicted"/>
<dbReference type="Proteomes" id="UP001161325">
    <property type="component" value="Unassembled WGS sequence"/>
</dbReference>
<accession>A0AA37QBN8</accession>
<name>A0AA37QBN8_9BACT</name>
<feature type="region of interest" description="Disordered" evidence="1">
    <location>
        <begin position="44"/>
        <end position="69"/>
    </location>
</feature>
<evidence type="ECO:0000313" key="4">
    <source>
        <dbReference type="Proteomes" id="UP001161325"/>
    </source>
</evidence>
<dbReference type="RefSeq" id="WP_284352768.1">
    <property type="nucleotide sequence ID" value="NZ_BRXS01000009.1"/>
</dbReference>
<organism evidence="3 4">
    <name type="scientific">Roseisolibacter agri</name>
    <dbReference type="NCBI Taxonomy" id="2014610"/>
    <lineage>
        <taxon>Bacteria</taxon>
        <taxon>Pseudomonadati</taxon>
        <taxon>Gemmatimonadota</taxon>
        <taxon>Gemmatimonadia</taxon>
        <taxon>Gemmatimonadales</taxon>
        <taxon>Gemmatimonadaceae</taxon>
        <taxon>Roseisolibacter</taxon>
    </lineage>
</organism>
<gene>
    <name evidence="3" type="ORF">rosag_48850</name>
</gene>
<keyword evidence="4" id="KW-1185">Reference proteome</keyword>
<dbReference type="AlphaFoldDB" id="A0AA37QBN8"/>
<dbReference type="EMBL" id="BRXS01000009">
    <property type="protein sequence ID" value="GLC28372.1"/>
    <property type="molecule type" value="Genomic_DNA"/>
</dbReference>
<evidence type="ECO:0000256" key="1">
    <source>
        <dbReference type="SAM" id="MobiDB-lite"/>
    </source>
</evidence>
<dbReference type="CDD" id="cd09618">
    <property type="entry name" value="CBM9_like_2"/>
    <property type="match status" value="1"/>
</dbReference>